<dbReference type="Proteomes" id="UP000749559">
    <property type="component" value="Unassembled WGS sequence"/>
</dbReference>
<feature type="compositionally biased region" description="Low complexity" evidence="5">
    <location>
        <begin position="711"/>
        <end position="728"/>
    </location>
</feature>
<feature type="compositionally biased region" description="Polar residues" evidence="5">
    <location>
        <begin position="1226"/>
        <end position="1238"/>
    </location>
</feature>
<accession>A0A8J1Y1H5</accession>
<gene>
    <name evidence="7" type="ORF">OFUS_LOCUS604</name>
</gene>
<dbReference type="Gene3D" id="2.60.120.200">
    <property type="match status" value="1"/>
</dbReference>
<dbReference type="SMART" id="SM00137">
    <property type="entry name" value="MAM"/>
    <property type="match status" value="1"/>
</dbReference>
<dbReference type="GO" id="GO:0016020">
    <property type="term" value="C:membrane"/>
    <property type="evidence" value="ECO:0007669"/>
    <property type="project" value="InterPro"/>
</dbReference>
<comment type="caution">
    <text evidence="4">Lacks conserved residue(s) required for the propagation of feature annotation.</text>
</comment>
<feature type="compositionally biased region" description="Basic and acidic residues" evidence="5">
    <location>
        <begin position="1153"/>
        <end position="1162"/>
    </location>
</feature>
<feature type="signal peptide" evidence="6">
    <location>
        <begin position="1"/>
        <end position="19"/>
    </location>
</feature>
<dbReference type="SUPFAM" id="SSF49899">
    <property type="entry name" value="Concanavalin A-like lectins/glucanases"/>
    <property type="match status" value="1"/>
</dbReference>
<feature type="compositionally biased region" description="Polar residues" evidence="5">
    <location>
        <begin position="729"/>
        <end position="753"/>
    </location>
</feature>
<dbReference type="InterPro" id="IPR000436">
    <property type="entry name" value="Sushi_SCR_CCP_dom"/>
</dbReference>
<dbReference type="PROSITE" id="PS50060">
    <property type="entry name" value="MAM_2"/>
    <property type="match status" value="1"/>
</dbReference>
<feature type="compositionally biased region" description="Polar residues" evidence="5">
    <location>
        <begin position="678"/>
        <end position="688"/>
    </location>
</feature>
<feature type="region of interest" description="Disordered" evidence="5">
    <location>
        <begin position="494"/>
        <end position="519"/>
    </location>
</feature>
<feature type="chain" id="PRO_5043389173" evidence="6">
    <location>
        <begin position="20"/>
        <end position="1413"/>
    </location>
</feature>
<feature type="region of interest" description="Disordered" evidence="5">
    <location>
        <begin position="1106"/>
        <end position="1162"/>
    </location>
</feature>
<keyword evidence="3 4" id="KW-1015">Disulfide bond</keyword>
<protein>
    <submittedName>
        <fullName evidence="7">Uncharacterized protein</fullName>
    </submittedName>
</protein>
<keyword evidence="2" id="KW-0677">Repeat</keyword>
<dbReference type="EMBL" id="CAIIXF020000001">
    <property type="protein sequence ID" value="CAH1772932.1"/>
    <property type="molecule type" value="Genomic_DNA"/>
</dbReference>
<feature type="region of interest" description="Disordered" evidence="5">
    <location>
        <begin position="885"/>
        <end position="930"/>
    </location>
</feature>
<evidence type="ECO:0000256" key="4">
    <source>
        <dbReference type="PROSITE-ProRule" id="PRU00302"/>
    </source>
</evidence>
<dbReference type="Gene3D" id="2.10.70.10">
    <property type="entry name" value="Complement Module, domain 1"/>
    <property type="match status" value="1"/>
</dbReference>
<dbReference type="PANTHER" id="PTHR45656">
    <property type="entry name" value="PROTEIN CBR-CLEC-78"/>
    <property type="match status" value="1"/>
</dbReference>
<feature type="region of interest" description="Disordered" evidence="5">
    <location>
        <begin position="1219"/>
        <end position="1250"/>
    </location>
</feature>
<dbReference type="InterPro" id="IPR000998">
    <property type="entry name" value="MAM_dom"/>
</dbReference>
<comment type="caution">
    <text evidence="7">The sequence shown here is derived from an EMBL/GenBank/DDBJ whole genome shotgun (WGS) entry which is preliminary data.</text>
</comment>
<keyword evidence="1 6" id="KW-0732">Signal</keyword>
<keyword evidence="8" id="KW-1185">Reference proteome</keyword>
<dbReference type="SMART" id="SM00032">
    <property type="entry name" value="CCP"/>
    <property type="match status" value="1"/>
</dbReference>
<feature type="compositionally biased region" description="Low complexity" evidence="5">
    <location>
        <begin position="495"/>
        <end position="513"/>
    </location>
</feature>
<reference evidence="7" key="1">
    <citation type="submission" date="2022-03" db="EMBL/GenBank/DDBJ databases">
        <authorList>
            <person name="Martin C."/>
        </authorList>
    </citation>
    <scope>NUCLEOTIDE SEQUENCE</scope>
</reference>
<proteinExistence type="predicted"/>
<feature type="compositionally biased region" description="Polar residues" evidence="5">
    <location>
        <begin position="700"/>
        <end position="710"/>
    </location>
</feature>
<dbReference type="Pfam" id="PF00084">
    <property type="entry name" value="Sushi"/>
    <property type="match status" value="1"/>
</dbReference>
<evidence type="ECO:0000313" key="8">
    <source>
        <dbReference type="Proteomes" id="UP000749559"/>
    </source>
</evidence>
<feature type="disulfide bond" evidence="4">
    <location>
        <begin position="461"/>
        <end position="488"/>
    </location>
</feature>
<keyword evidence="4" id="KW-0768">Sushi</keyword>
<feature type="region of interest" description="Disordered" evidence="5">
    <location>
        <begin position="652"/>
        <end position="758"/>
    </location>
</feature>
<sequence>MGFLSLLVFLSVFGIGINALECDFELSECGWRNTATDDDFDWIPETGLDHTTRSSSGRLMKAYGEPGTEAWWISAMQQSQSTGKCMLFWMKTNGQANTVAVHIREQGSSKSTAVKTTMGTSSGDWFQAFSPIPATSSNFEVVLVAERSTVPDQTISIDDISILGEECNDATVKRLPSNGNIRLNGPVEQYVNFLYNVPSNAANLVTVEISVKPGQTILLRILDMDLSSSDSLKVIHPTKGTVLEEYTGRITDLENTTFAYNGNKLILLQFKSDLTSINNIWFYLTAVGCVAENVNFPGGVATTDSNGTIQAVTCDQGFEYNTTVVFPTPSLGCDVYTWSIPNNICIDTSTTTTVVPSTTTVAATTQMVTTTSEQPTTVSTVPSITTTREAITTAEQVTTATTTPSPSATTTASVSSSTTTSISPTTTRDTLITTCSVPPLIVNGYRSYTSTTLSSKVVYACNSGFVLDGSPEIVCLLNGLWSSTLPTCIRPPGYSSSTTESTTTPVARSTTDSPFATDNGGTMTDSDELIIIIGVAAGVAALALLCMLCICCCWCRMGRAAAKERMIKREPTPLDKSVFSKHMHMYAPRGRSLKTDLRNEMMGSEGRQSRMTEKLVRNGSMVPSIGSTQYGGKSNGSFVNGSTILDNRGLLQSKMSPHGSKKPPLDFVGITPPATARRTITSNGSQTAVRKIQKRARAATPQTSPVSTSTKSQIQKLQHQKQSSSSKKVTSVNKEQQAKTSYVKQNVTSTGSGPNAEKPKMLEEAVRQKVIQHQRYMNPTYNSNRFETKPAESNSTIETKLIGPQSPMEVRQIGPHSTIVSVSGGDGVLEIPQFDTTVNEATRTPISDMTHSTIVVENQAIDHEETQTKSQVASSSQLLKENNVTVHNETMETKQTKSKERKRVTISESTTDIDQSLKESTRPDRELHDDSAVKKALQPLDNIVSEAESDENIHAIYSSINRTTGIQSPTFGYVDHNSTSDNTVEELTVTNENITEFDVNTSVVSTTNDKTTEEARIDSDVKVEEINIREDTTFEDTRVDLDEKITREATHAIQTEIHSEQKEETRNDVTSVDEITVVEIENIGENDTLKTDVEASVSKEITLASTIVNEGEARDNQSESADQEDSDDDEGGVREDDDEDDDEDDLSSTTSETHGKYDFENVEYSKEERKEIIGDQHKEAIVIESETSVTTSEERILFETDTTSEIPIAVDSAEKVNDGDIPVLSGQRSVSDESSVVGSTRDERPASDDEDYIVSTKPSMFENQEAVNMASVEITDIDTLIQNTSSTHISPSSSLVNVNTDPVTREDIENANTNIHGSLNREPSSKSVNSDAISYTKSAEHVLEIAQSTLERKTKLNTAAKQEAEVEAVDIKPSKSDATYTVQNNSVNDGLEMPEMQVITTHNATAMPYTNTF</sequence>
<organism evidence="7 8">
    <name type="scientific">Owenia fusiformis</name>
    <name type="common">Polychaete worm</name>
    <dbReference type="NCBI Taxonomy" id="6347"/>
    <lineage>
        <taxon>Eukaryota</taxon>
        <taxon>Metazoa</taxon>
        <taxon>Spiralia</taxon>
        <taxon>Lophotrochozoa</taxon>
        <taxon>Annelida</taxon>
        <taxon>Polychaeta</taxon>
        <taxon>Sedentaria</taxon>
        <taxon>Canalipalpata</taxon>
        <taxon>Sabellida</taxon>
        <taxon>Oweniida</taxon>
        <taxon>Oweniidae</taxon>
        <taxon>Owenia</taxon>
    </lineage>
</organism>
<evidence type="ECO:0000256" key="5">
    <source>
        <dbReference type="SAM" id="MobiDB-lite"/>
    </source>
</evidence>
<evidence type="ECO:0000256" key="2">
    <source>
        <dbReference type="ARBA" id="ARBA00022737"/>
    </source>
</evidence>
<evidence type="ECO:0000256" key="3">
    <source>
        <dbReference type="ARBA" id="ARBA00023157"/>
    </source>
</evidence>
<feature type="region of interest" description="Disordered" evidence="5">
    <location>
        <begin position="398"/>
        <end position="425"/>
    </location>
</feature>
<feature type="compositionally biased region" description="Acidic residues" evidence="5">
    <location>
        <begin position="1121"/>
        <end position="1146"/>
    </location>
</feature>
<dbReference type="CDD" id="cd06263">
    <property type="entry name" value="MAM"/>
    <property type="match status" value="1"/>
</dbReference>
<dbReference type="Pfam" id="PF00629">
    <property type="entry name" value="MAM"/>
    <property type="match status" value="1"/>
</dbReference>
<feature type="compositionally biased region" description="Basic and acidic residues" evidence="5">
    <location>
        <begin position="889"/>
        <end position="898"/>
    </location>
</feature>
<dbReference type="InterPro" id="IPR013320">
    <property type="entry name" value="ConA-like_dom_sf"/>
</dbReference>
<dbReference type="InterPro" id="IPR035976">
    <property type="entry name" value="Sushi/SCR/CCP_sf"/>
</dbReference>
<evidence type="ECO:0000313" key="7">
    <source>
        <dbReference type="EMBL" id="CAH1772932.1"/>
    </source>
</evidence>
<evidence type="ECO:0000256" key="1">
    <source>
        <dbReference type="ARBA" id="ARBA00022729"/>
    </source>
</evidence>
<feature type="compositionally biased region" description="Basic and acidic residues" evidence="5">
    <location>
        <begin position="915"/>
        <end position="930"/>
    </location>
</feature>
<dbReference type="PROSITE" id="PS50923">
    <property type="entry name" value="SUSHI"/>
    <property type="match status" value="1"/>
</dbReference>
<name>A0A8J1Y1H5_OWEFU</name>
<dbReference type="InterPro" id="IPR051277">
    <property type="entry name" value="SEZ6_CSMD_C4BPB_Regulators"/>
</dbReference>
<dbReference type="SUPFAM" id="SSF57535">
    <property type="entry name" value="Complement control module/SCR domain"/>
    <property type="match status" value="1"/>
</dbReference>
<dbReference type="PANTHER" id="PTHR45656:SF4">
    <property type="entry name" value="PROTEIN CBR-CLEC-78"/>
    <property type="match status" value="1"/>
</dbReference>
<evidence type="ECO:0000256" key="6">
    <source>
        <dbReference type="SAM" id="SignalP"/>
    </source>
</evidence>
<dbReference type="CDD" id="cd00033">
    <property type="entry name" value="CCP"/>
    <property type="match status" value="1"/>
</dbReference>